<proteinExistence type="predicted"/>
<dbReference type="GO" id="GO:0022857">
    <property type="term" value="F:transmembrane transporter activity"/>
    <property type="evidence" value="ECO:0007669"/>
    <property type="project" value="InterPro"/>
</dbReference>
<evidence type="ECO:0000256" key="1">
    <source>
        <dbReference type="ARBA" id="ARBA00004651"/>
    </source>
</evidence>
<accession>A0A4R7CSQ3</accession>
<evidence type="ECO:0000256" key="4">
    <source>
        <dbReference type="ARBA" id="ARBA00022989"/>
    </source>
</evidence>
<feature type="transmembrane region" description="Helical" evidence="6">
    <location>
        <begin position="278"/>
        <end position="303"/>
    </location>
</feature>
<evidence type="ECO:0000256" key="2">
    <source>
        <dbReference type="ARBA" id="ARBA00022475"/>
    </source>
</evidence>
<dbReference type="EMBL" id="SNZV01000008">
    <property type="protein sequence ID" value="TDS11041.1"/>
    <property type="molecule type" value="Genomic_DNA"/>
</dbReference>
<comment type="caution">
    <text evidence="7">The sequence shown here is derived from an EMBL/GenBank/DDBJ whole genome shotgun (WGS) entry which is preliminary data.</text>
</comment>
<dbReference type="InterPro" id="IPR002293">
    <property type="entry name" value="AA/rel_permease1"/>
</dbReference>
<dbReference type="PANTHER" id="PTHR42770:SF7">
    <property type="entry name" value="MEMBRANE PROTEIN"/>
    <property type="match status" value="1"/>
</dbReference>
<dbReference type="Gene3D" id="1.20.1740.10">
    <property type="entry name" value="Amino acid/polyamine transporter I"/>
    <property type="match status" value="1"/>
</dbReference>
<name>A0A4R7CSQ3_9SPHI</name>
<keyword evidence="4 6" id="KW-1133">Transmembrane helix</keyword>
<sequence length="438" mass="47426">MTQNKGLKKTLTPFMLWGLGVGYVISGMYFGWNLGLEKGGTGGMAIATLAIMVMYVTFTFSYAELACAIPKAGGVFDYANKAMGENIGFIAGIAQIVEFILAPPAIAFAIGAYFNAFFPQVPVLTSAIAIYFIFTALNVYGVKAAASFEVVVTIFAVGELLLFSGIALPKFEVTNLTQNALPNGWTGLFAAIPFAIWFFLGIEGIANVAEETKNPQRDISKGFGWAIFTLAILCILIFISATGIAGWEAIVYKNGLNGETSDSPLPLALAKITGNNHLMYHLLITVGLFGLVASFHGLILAAGRSTYEMGRVRNIPSFLGKISPRFHTPANALIGNMVIGILALLSGKTSEIIIFSVFGALTLYIISMISIMILRKREPELPRPFRIRFYPLFPVVALIIASISIIAMLIFNLKLGLIYLSILAITFLLYRTFKTADK</sequence>
<gene>
    <name evidence="7" type="ORF">B0I21_10899</name>
</gene>
<feature type="transmembrane region" description="Helical" evidence="6">
    <location>
        <begin position="188"/>
        <end position="210"/>
    </location>
</feature>
<protein>
    <submittedName>
        <fullName evidence="7">Ethanolamine permease</fullName>
    </submittedName>
</protein>
<dbReference type="PANTHER" id="PTHR42770">
    <property type="entry name" value="AMINO ACID TRANSPORTER-RELATED"/>
    <property type="match status" value="1"/>
</dbReference>
<feature type="transmembrane region" description="Helical" evidence="6">
    <location>
        <begin position="44"/>
        <end position="66"/>
    </location>
</feature>
<evidence type="ECO:0000256" key="5">
    <source>
        <dbReference type="ARBA" id="ARBA00023136"/>
    </source>
</evidence>
<feature type="transmembrane region" description="Helical" evidence="6">
    <location>
        <begin position="324"/>
        <end position="346"/>
    </location>
</feature>
<feature type="transmembrane region" description="Helical" evidence="6">
    <location>
        <begin position="352"/>
        <end position="375"/>
    </location>
</feature>
<feature type="transmembrane region" description="Helical" evidence="6">
    <location>
        <begin position="387"/>
        <end position="411"/>
    </location>
</feature>
<organism evidence="7 8">
    <name type="scientific">Sphingobacterium paludis</name>
    <dbReference type="NCBI Taxonomy" id="1476465"/>
    <lineage>
        <taxon>Bacteria</taxon>
        <taxon>Pseudomonadati</taxon>
        <taxon>Bacteroidota</taxon>
        <taxon>Sphingobacteriia</taxon>
        <taxon>Sphingobacteriales</taxon>
        <taxon>Sphingobacteriaceae</taxon>
        <taxon>Sphingobacterium</taxon>
    </lineage>
</organism>
<keyword evidence="8" id="KW-1185">Reference proteome</keyword>
<dbReference type="PIRSF" id="PIRSF006060">
    <property type="entry name" value="AA_transporter"/>
    <property type="match status" value="1"/>
</dbReference>
<reference evidence="7 8" key="1">
    <citation type="submission" date="2019-03" db="EMBL/GenBank/DDBJ databases">
        <title>Genomic Encyclopedia of Type Strains, Phase III (KMG-III): the genomes of soil and plant-associated and newly described type strains.</title>
        <authorList>
            <person name="Whitman W."/>
        </authorList>
    </citation>
    <scope>NUCLEOTIDE SEQUENCE [LARGE SCALE GENOMIC DNA]</scope>
    <source>
        <strain evidence="7 8">CGMCC 1.12801</strain>
    </source>
</reference>
<dbReference type="RefSeq" id="WP_133641477.1">
    <property type="nucleotide sequence ID" value="NZ_SNZV01000008.1"/>
</dbReference>
<evidence type="ECO:0000313" key="7">
    <source>
        <dbReference type="EMBL" id="TDS11041.1"/>
    </source>
</evidence>
<dbReference type="AlphaFoldDB" id="A0A4R7CSQ3"/>
<dbReference type="InterPro" id="IPR004757">
    <property type="entry name" value="EtNH_permease"/>
</dbReference>
<feature type="transmembrane region" description="Helical" evidence="6">
    <location>
        <begin position="222"/>
        <end position="247"/>
    </location>
</feature>
<feature type="transmembrane region" description="Helical" evidence="6">
    <location>
        <begin position="417"/>
        <end position="433"/>
    </location>
</feature>
<feature type="transmembrane region" description="Helical" evidence="6">
    <location>
        <begin position="12"/>
        <end position="32"/>
    </location>
</feature>
<dbReference type="InterPro" id="IPR050367">
    <property type="entry name" value="APC_superfamily"/>
</dbReference>
<dbReference type="NCBIfam" id="TIGR00908">
    <property type="entry name" value="2A0305"/>
    <property type="match status" value="1"/>
</dbReference>
<feature type="transmembrane region" description="Helical" evidence="6">
    <location>
        <begin position="120"/>
        <end position="141"/>
    </location>
</feature>
<dbReference type="GO" id="GO:0005886">
    <property type="term" value="C:plasma membrane"/>
    <property type="evidence" value="ECO:0007669"/>
    <property type="project" value="UniProtKB-SubCell"/>
</dbReference>
<dbReference type="OrthoDB" id="9806937at2"/>
<evidence type="ECO:0000256" key="6">
    <source>
        <dbReference type="SAM" id="Phobius"/>
    </source>
</evidence>
<evidence type="ECO:0000313" key="8">
    <source>
        <dbReference type="Proteomes" id="UP000294752"/>
    </source>
</evidence>
<feature type="transmembrane region" description="Helical" evidence="6">
    <location>
        <begin position="148"/>
        <end position="168"/>
    </location>
</feature>
<keyword evidence="3 6" id="KW-0812">Transmembrane</keyword>
<comment type="subcellular location">
    <subcellularLocation>
        <location evidence="1">Cell membrane</location>
        <topology evidence="1">Multi-pass membrane protein</topology>
    </subcellularLocation>
</comment>
<keyword evidence="5 6" id="KW-0472">Membrane</keyword>
<keyword evidence="2" id="KW-1003">Cell membrane</keyword>
<evidence type="ECO:0000256" key="3">
    <source>
        <dbReference type="ARBA" id="ARBA00022692"/>
    </source>
</evidence>
<dbReference type="Pfam" id="PF13520">
    <property type="entry name" value="AA_permease_2"/>
    <property type="match status" value="1"/>
</dbReference>
<dbReference type="Proteomes" id="UP000294752">
    <property type="component" value="Unassembled WGS sequence"/>
</dbReference>
<feature type="transmembrane region" description="Helical" evidence="6">
    <location>
        <begin position="87"/>
        <end position="114"/>
    </location>
</feature>